<gene>
    <name evidence="8" type="ORF">ALQ77_03187</name>
</gene>
<keyword evidence="3 6" id="KW-0479">Metal-binding</keyword>
<evidence type="ECO:0000313" key="9">
    <source>
        <dbReference type="Proteomes" id="UP000270661"/>
    </source>
</evidence>
<evidence type="ECO:0000256" key="3">
    <source>
        <dbReference type="ARBA" id="ARBA00022723"/>
    </source>
</evidence>
<evidence type="ECO:0000256" key="1">
    <source>
        <dbReference type="ARBA" id="ARBA00022448"/>
    </source>
</evidence>
<organism evidence="8 9">
    <name type="scientific">Pseudomonas corrugata</name>
    <dbReference type="NCBI Taxonomy" id="47879"/>
    <lineage>
        <taxon>Bacteria</taxon>
        <taxon>Pseudomonadati</taxon>
        <taxon>Pseudomonadota</taxon>
        <taxon>Gammaproteobacteria</taxon>
        <taxon>Pseudomonadales</taxon>
        <taxon>Pseudomonadaceae</taxon>
        <taxon>Pseudomonas</taxon>
    </lineage>
</organism>
<dbReference type="PROSITE" id="PS51007">
    <property type="entry name" value="CYTC"/>
    <property type="match status" value="1"/>
</dbReference>
<proteinExistence type="predicted"/>
<dbReference type="GO" id="GO:0009055">
    <property type="term" value="F:electron transfer activity"/>
    <property type="evidence" value="ECO:0007669"/>
    <property type="project" value="InterPro"/>
</dbReference>
<evidence type="ECO:0000313" key="8">
    <source>
        <dbReference type="EMBL" id="RMM41974.1"/>
    </source>
</evidence>
<dbReference type="GO" id="GO:0046872">
    <property type="term" value="F:metal ion binding"/>
    <property type="evidence" value="ECO:0007669"/>
    <property type="project" value="UniProtKB-KW"/>
</dbReference>
<dbReference type="PANTHER" id="PTHR37823:SF1">
    <property type="entry name" value="CYTOCHROME C-553-LIKE"/>
    <property type="match status" value="1"/>
</dbReference>
<comment type="caution">
    <text evidence="8">The sequence shown here is derived from an EMBL/GenBank/DDBJ whole genome shotgun (WGS) entry which is preliminary data.</text>
</comment>
<dbReference type="SUPFAM" id="SSF46626">
    <property type="entry name" value="Cytochrome c"/>
    <property type="match status" value="1"/>
</dbReference>
<dbReference type="GO" id="GO:0020037">
    <property type="term" value="F:heme binding"/>
    <property type="evidence" value="ECO:0007669"/>
    <property type="project" value="InterPro"/>
</dbReference>
<keyword evidence="1" id="KW-0813">Transport</keyword>
<evidence type="ECO:0000256" key="6">
    <source>
        <dbReference type="PROSITE-ProRule" id="PRU00433"/>
    </source>
</evidence>
<dbReference type="Gene3D" id="1.10.760.10">
    <property type="entry name" value="Cytochrome c-like domain"/>
    <property type="match status" value="1"/>
</dbReference>
<keyword evidence="5 6" id="KW-0408">Iron</keyword>
<name>A0A3M3DX68_9PSED</name>
<sequence>MSPKNVTGSLFERCWLCQPLRHSLDMEGDPLKALILFGALLLSTPLYAAQLVLELGATARAWQTEELLKHPEARTIQIPDDVSYKKPMSYRAVPLTALLTGVRPDDHLQAVALDGFAAEMSAAPLISKNGARAWLAIEDPAAPWPSLGEGKPSAGPFYLVWTDPQAGHISPEQWPYAVASIKRMSAVAERFPALLPAPTLAKDDPVNKGFELFQKNCLACHRLNGAGDAQFGPDLNIPFNPTEYFSGDFLKRYIRDPQGLRHWPQGKMPAFSAAVLPDSELDLLVGYLKHMAGRKQPLSQ</sequence>
<evidence type="ECO:0000256" key="5">
    <source>
        <dbReference type="ARBA" id="ARBA00023004"/>
    </source>
</evidence>
<dbReference type="AlphaFoldDB" id="A0A3M3DX68"/>
<keyword evidence="2 6" id="KW-0349">Heme</keyword>
<dbReference type="EMBL" id="RBOJ01000108">
    <property type="protein sequence ID" value="RMM41974.1"/>
    <property type="molecule type" value="Genomic_DNA"/>
</dbReference>
<dbReference type="InterPro" id="IPR009056">
    <property type="entry name" value="Cyt_c-like_dom"/>
</dbReference>
<dbReference type="InterPro" id="IPR051811">
    <property type="entry name" value="Cytochrome_c550/c551-like"/>
</dbReference>
<evidence type="ECO:0000259" key="7">
    <source>
        <dbReference type="PROSITE" id="PS51007"/>
    </source>
</evidence>
<dbReference type="Pfam" id="PF00034">
    <property type="entry name" value="Cytochrom_C"/>
    <property type="match status" value="1"/>
</dbReference>
<keyword evidence="9" id="KW-1185">Reference proteome</keyword>
<evidence type="ECO:0000256" key="2">
    <source>
        <dbReference type="ARBA" id="ARBA00022617"/>
    </source>
</evidence>
<accession>A0A3M3DX68</accession>
<feature type="domain" description="Cytochrome c" evidence="7">
    <location>
        <begin position="204"/>
        <end position="292"/>
    </location>
</feature>
<dbReference type="PANTHER" id="PTHR37823">
    <property type="entry name" value="CYTOCHROME C-553-LIKE"/>
    <property type="match status" value="1"/>
</dbReference>
<dbReference type="STRING" id="47879.AXG94_06920"/>
<reference evidence="8 9" key="1">
    <citation type="submission" date="2018-08" db="EMBL/GenBank/DDBJ databases">
        <title>Recombination of ecologically and evolutionarily significant loci maintains genetic cohesion in the Pseudomonas syringae species complex.</title>
        <authorList>
            <person name="Dillon M."/>
            <person name="Thakur S."/>
            <person name="Almeida R.N.D."/>
            <person name="Weir B.S."/>
            <person name="Guttman D.S."/>
        </authorList>
    </citation>
    <scope>NUCLEOTIDE SEQUENCE [LARGE SCALE GENOMIC DNA]</scope>
    <source>
        <strain evidence="8 9">NCPPB2445</strain>
    </source>
</reference>
<dbReference type="Proteomes" id="UP000270661">
    <property type="component" value="Unassembled WGS sequence"/>
</dbReference>
<evidence type="ECO:0000256" key="4">
    <source>
        <dbReference type="ARBA" id="ARBA00022982"/>
    </source>
</evidence>
<dbReference type="InterPro" id="IPR036909">
    <property type="entry name" value="Cyt_c-like_dom_sf"/>
</dbReference>
<keyword evidence="4" id="KW-0249">Electron transport</keyword>
<protein>
    <recommendedName>
        <fullName evidence="7">Cytochrome c domain-containing protein</fullName>
    </recommendedName>
</protein>